<comment type="catalytic activity">
    <reaction evidence="20">
        <text>a 1,2-diacyl-sn-glycero-3-phosphocholine + H2O = a 1-acyl-sn-glycero-3-phosphocholine + a fatty acid + H(+)</text>
        <dbReference type="Rhea" id="RHEA:15801"/>
        <dbReference type="ChEBI" id="CHEBI:15377"/>
        <dbReference type="ChEBI" id="CHEBI:15378"/>
        <dbReference type="ChEBI" id="CHEBI:28868"/>
        <dbReference type="ChEBI" id="CHEBI:57643"/>
        <dbReference type="ChEBI" id="CHEBI:58168"/>
        <dbReference type="EC" id="3.1.1.4"/>
    </reaction>
</comment>
<evidence type="ECO:0000256" key="16">
    <source>
        <dbReference type="PIRSR" id="PIRSR601211-1"/>
    </source>
</evidence>
<comment type="catalytic activity">
    <reaction evidence="10">
        <text>1-hexadecanoyl-2-(9Z-octadecenoyl)-sn-glycero-3-phospho-(1'-sn-glycerol) + H2O = 1-hexadecanoyl-sn-glycero-3-phospho-(1'-sn-glycerol) + (9Z)-octadecenoate + H(+)</text>
        <dbReference type="Rhea" id="RHEA:40919"/>
        <dbReference type="ChEBI" id="CHEBI:15377"/>
        <dbReference type="ChEBI" id="CHEBI:15378"/>
        <dbReference type="ChEBI" id="CHEBI:30823"/>
        <dbReference type="ChEBI" id="CHEBI:72841"/>
        <dbReference type="ChEBI" id="CHEBI:75158"/>
    </reaction>
    <physiologicalReaction direction="left-to-right" evidence="10">
        <dbReference type="Rhea" id="RHEA:40920"/>
    </physiologicalReaction>
</comment>
<sequence>EKCLKLLTAPACRASAHSLDYKAPNQFRRMVLCVMPDSWPTLDYSDYGCYCGPGGSGTLVDDPDRCCQVHGTCCHQAMQHPKCWPILDNPYTNLYHYSCDKKNRKVTCDHKNNECEMFICECDRKAIECFGRAPWLPEHEHLPSNRCQ</sequence>
<dbReference type="CDD" id="cd00125">
    <property type="entry name" value="PLA2c"/>
    <property type="match status" value="1"/>
</dbReference>
<evidence type="ECO:0000256" key="15">
    <source>
        <dbReference type="ARBA" id="ARBA00049039"/>
    </source>
</evidence>
<keyword evidence="7 20" id="KW-0443">Lipid metabolism</keyword>
<evidence type="ECO:0000256" key="20">
    <source>
        <dbReference type="RuleBase" id="RU361236"/>
    </source>
</evidence>
<dbReference type="InterPro" id="IPR001211">
    <property type="entry name" value="PLA2"/>
</dbReference>
<gene>
    <name evidence="22" type="primary">LOC117740588</name>
</gene>
<feature type="active site" evidence="16">
    <location>
        <position position="70"/>
    </location>
</feature>
<name>A0A8C2XNY6_CYCLU</name>
<evidence type="ECO:0000256" key="14">
    <source>
        <dbReference type="ARBA" id="ARBA00048699"/>
    </source>
</evidence>
<dbReference type="Pfam" id="PF00068">
    <property type="entry name" value="Phospholip_A2_1"/>
    <property type="match status" value="1"/>
</dbReference>
<dbReference type="FunFam" id="1.20.90.10:FF:000011">
    <property type="entry name" value="Phospholipase A(2)"/>
    <property type="match status" value="1"/>
</dbReference>
<keyword evidence="8 18" id="KW-1015">Disulfide bond</keyword>
<dbReference type="GO" id="GO:0047498">
    <property type="term" value="F:calcium-dependent phospholipase A2 activity"/>
    <property type="evidence" value="ECO:0007669"/>
    <property type="project" value="TreeGrafter"/>
</dbReference>
<evidence type="ECO:0000256" key="10">
    <source>
        <dbReference type="ARBA" id="ARBA00048015"/>
    </source>
</evidence>
<dbReference type="GO" id="GO:0005102">
    <property type="term" value="F:signaling receptor binding"/>
    <property type="evidence" value="ECO:0007669"/>
    <property type="project" value="UniProtKB-ARBA"/>
</dbReference>
<feature type="disulfide bond" evidence="18">
    <location>
        <begin position="51"/>
        <end position="67"/>
    </location>
</feature>
<keyword evidence="3 20" id="KW-0964">Secreted</keyword>
<dbReference type="GO" id="GO:0005576">
    <property type="term" value="C:extracellular region"/>
    <property type="evidence" value="ECO:0007669"/>
    <property type="project" value="UniProtKB-SubCell"/>
</dbReference>
<organism evidence="22 23">
    <name type="scientific">Cyclopterus lumpus</name>
    <name type="common">Lumpsucker</name>
    <dbReference type="NCBI Taxonomy" id="8103"/>
    <lineage>
        <taxon>Eukaryota</taxon>
        <taxon>Metazoa</taxon>
        <taxon>Chordata</taxon>
        <taxon>Craniata</taxon>
        <taxon>Vertebrata</taxon>
        <taxon>Euteleostomi</taxon>
        <taxon>Actinopterygii</taxon>
        <taxon>Neopterygii</taxon>
        <taxon>Teleostei</taxon>
        <taxon>Neoteleostei</taxon>
        <taxon>Acanthomorphata</taxon>
        <taxon>Eupercaria</taxon>
        <taxon>Perciformes</taxon>
        <taxon>Cottioidei</taxon>
        <taxon>Cottales</taxon>
        <taxon>Cyclopteridae</taxon>
        <taxon>Cyclopterus</taxon>
    </lineage>
</organism>
<dbReference type="PANTHER" id="PTHR11716:SF94">
    <property type="entry name" value="PHOSPHOLIPASE A2"/>
    <property type="match status" value="1"/>
</dbReference>
<dbReference type="SMART" id="SM00085">
    <property type="entry name" value="PA2c"/>
    <property type="match status" value="1"/>
</dbReference>
<dbReference type="GO" id="GO:0005509">
    <property type="term" value="F:calcium ion binding"/>
    <property type="evidence" value="ECO:0007669"/>
    <property type="project" value="InterPro"/>
</dbReference>
<comment type="similarity">
    <text evidence="19">Belongs to the phospholipase A2 family.</text>
</comment>
<keyword evidence="6 17" id="KW-0106">Calcium</keyword>
<comment type="catalytic activity">
    <reaction evidence="11">
        <text>N-hexadecanoyl-1,2-di-(9Z-octadecenoyl)-sn-glycero-3-phosphoethanolamine + H2O = N-hexadecanoyl-1-(9Z-octadecenoyl)-sn-glycero-3-phosphoethanolamine + (9Z)-octadecenoate + H(+)</text>
        <dbReference type="Rhea" id="RHEA:45424"/>
        <dbReference type="ChEBI" id="CHEBI:15377"/>
        <dbReference type="ChEBI" id="CHEBI:15378"/>
        <dbReference type="ChEBI" id="CHEBI:30823"/>
        <dbReference type="ChEBI" id="CHEBI:78097"/>
        <dbReference type="ChEBI" id="CHEBI:85217"/>
    </reaction>
    <physiologicalReaction direction="left-to-right" evidence="11">
        <dbReference type="Rhea" id="RHEA:45425"/>
    </physiologicalReaction>
</comment>
<keyword evidence="5 20" id="KW-0378">Hydrolase</keyword>
<comment type="subcellular location">
    <subcellularLocation>
        <location evidence="1 20">Secreted</location>
    </subcellularLocation>
</comment>
<dbReference type="Gene3D" id="1.20.90.10">
    <property type="entry name" value="Phospholipase A2 domain"/>
    <property type="match status" value="1"/>
</dbReference>
<keyword evidence="23" id="KW-1185">Reference proteome</keyword>
<comment type="catalytic activity">
    <reaction evidence="14">
        <text>1-hexadecanoyl-2-(9Z-octadecenoyl)-sn-glycero-3-phosphocholine + H2O = 1-hexadecanoyl-sn-glycero-3-phosphocholine + (9Z)-octadecenoate + H(+)</text>
        <dbReference type="Rhea" id="RHEA:38779"/>
        <dbReference type="ChEBI" id="CHEBI:15377"/>
        <dbReference type="ChEBI" id="CHEBI:15378"/>
        <dbReference type="ChEBI" id="CHEBI:30823"/>
        <dbReference type="ChEBI" id="CHEBI:72998"/>
        <dbReference type="ChEBI" id="CHEBI:73001"/>
    </reaction>
    <physiologicalReaction direction="left-to-right" evidence="14">
        <dbReference type="Rhea" id="RHEA:38780"/>
    </physiologicalReaction>
</comment>
<evidence type="ECO:0000259" key="21">
    <source>
        <dbReference type="SMART" id="SM00085"/>
    </source>
</evidence>
<dbReference type="PROSITE" id="PS00119">
    <property type="entry name" value="PA2_ASP"/>
    <property type="match status" value="1"/>
</dbReference>
<dbReference type="InterPro" id="IPR016090">
    <property type="entry name" value="PLA2-like_dom"/>
</dbReference>
<dbReference type="EC" id="3.1.1.4" evidence="2 20"/>
<evidence type="ECO:0000313" key="23">
    <source>
        <dbReference type="Proteomes" id="UP000694565"/>
    </source>
</evidence>
<dbReference type="Ensembl" id="ENSCLMT00005021314.1">
    <property type="protein sequence ID" value="ENSCLMP00005020278.1"/>
    <property type="gene ID" value="ENSCLMG00005010130.1"/>
</dbReference>
<evidence type="ECO:0000256" key="3">
    <source>
        <dbReference type="ARBA" id="ARBA00022525"/>
    </source>
</evidence>
<evidence type="ECO:0000256" key="17">
    <source>
        <dbReference type="PIRSR" id="PIRSR601211-2"/>
    </source>
</evidence>
<dbReference type="AlphaFoldDB" id="A0A8C2XNY6"/>
<accession>A0A8C2XNY6</accession>
<keyword evidence="4 17" id="KW-0479">Metal-binding</keyword>
<evidence type="ECO:0000256" key="6">
    <source>
        <dbReference type="ARBA" id="ARBA00022837"/>
    </source>
</evidence>
<dbReference type="PRINTS" id="PR00389">
    <property type="entry name" value="PHPHLIPASEA2"/>
</dbReference>
<evidence type="ECO:0000256" key="19">
    <source>
        <dbReference type="RuleBase" id="RU003654"/>
    </source>
</evidence>
<feature type="disulfide bond" evidence="18">
    <location>
        <begin position="66"/>
        <end position="129"/>
    </location>
</feature>
<feature type="active site" evidence="16">
    <location>
        <position position="123"/>
    </location>
</feature>
<evidence type="ECO:0000256" key="1">
    <source>
        <dbReference type="ARBA" id="ARBA00004613"/>
    </source>
</evidence>
<comment type="catalytic activity">
    <reaction evidence="12">
        <text>1,2-dihexadecanoyl-sn-glycero-3-phosphocholine + H2O = 1-hexadecanoyl-sn-glycero-3-phosphocholine + hexadecanoate + H(+)</text>
        <dbReference type="Rhea" id="RHEA:41223"/>
        <dbReference type="ChEBI" id="CHEBI:7896"/>
        <dbReference type="ChEBI" id="CHEBI:15377"/>
        <dbReference type="ChEBI" id="CHEBI:15378"/>
        <dbReference type="ChEBI" id="CHEBI:72998"/>
        <dbReference type="ChEBI" id="CHEBI:72999"/>
    </reaction>
    <physiologicalReaction direction="left-to-right" evidence="12">
        <dbReference type="Rhea" id="RHEA:41224"/>
    </physiologicalReaction>
</comment>
<dbReference type="PANTHER" id="PTHR11716">
    <property type="entry name" value="PHOSPHOLIPASE A2 FAMILY MEMBER"/>
    <property type="match status" value="1"/>
</dbReference>
<feature type="binding site" evidence="17">
    <location>
        <position position="54"/>
    </location>
    <ligand>
        <name>Ca(2+)</name>
        <dbReference type="ChEBI" id="CHEBI:29108"/>
    </ligand>
</feature>
<evidence type="ECO:0000256" key="4">
    <source>
        <dbReference type="ARBA" id="ARBA00022723"/>
    </source>
</evidence>
<evidence type="ECO:0000256" key="5">
    <source>
        <dbReference type="ARBA" id="ARBA00022801"/>
    </source>
</evidence>
<dbReference type="InterPro" id="IPR033112">
    <property type="entry name" value="PLA2_Asp_AS"/>
</dbReference>
<evidence type="ECO:0000256" key="2">
    <source>
        <dbReference type="ARBA" id="ARBA00013278"/>
    </source>
</evidence>
<dbReference type="GeneTree" id="ENSGT00940000154885"/>
<comment type="catalytic activity">
    <reaction evidence="13">
        <text>1-hexadecanoyl-2-(5Z,8Z,11Z,14Z-eicosatetraenoyl)-sn-glycero-3-phosphocholine + H2O = 1-hexadecanoyl-sn-glycero-3-phosphocholine + (5Z,8Z,11Z,14Z)-eicosatetraenoate + H(+)</text>
        <dbReference type="Rhea" id="RHEA:40427"/>
        <dbReference type="ChEBI" id="CHEBI:15377"/>
        <dbReference type="ChEBI" id="CHEBI:15378"/>
        <dbReference type="ChEBI" id="CHEBI:32395"/>
        <dbReference type="ChEBI" id="CHEBI:72998"/>
        <dbReference type="ChEBI" id="CHEBI:73003"/>
    </reaction>
    <physiologicalReaction direction="left-to-right" evidence="13">
        <dbReference type="Rhea" id="RHEA:40428"/>
    </physiologicalReaction>
</comment>
<reference evidence="22" key="1">
    <citation type="submission" date="2025-08" db="UniProtKB">
        <authorList>
            <consortium name="Ensembl"/>
        </authorList>
    </citation>
    <scope>IDENTIFICATION</scope>
</reference>
<dbReference type="GO" id="GO:0006644">
    <property type="term" value="P:phospholipid metabolic process"/>
    <property type="evidence" value="ECO:0007669"/>
    <property type="project" value="InterPro"/>
</dbReference>
<comment type="cofactor">
    <cofactor evidence="17">
        <name>Ca(2+)</name>
        <dbReference type="ChEBI" id="CHEBI:29108"/>
    </cofactor>
    <text evidence="17">Binds 1 Ca(2+) ion per subunit.</text>
</comment>
<comment type="catalytic activity">
    <reaction evidence="9">
        <text>N,1-dihexadecanoyl-2-(9Z,12Z-octadecadienoyl)-sn-glycero-3-phosphoethanolamine + H2O = N,1-dihexadecanoyl-sn-glycero-3-phosphoethanolamine + (9Z,12Z)-octadecadienoate + H(+)</text>
        <dbReference type="Rhea" id="RHEA:56424"/>
        <dbReference type="ChEBI" id="CHEBI:15377"/>
        <dbReference type="ChEBI" id="CHEBI:15378"/>
        <dbReference type="ChEBI" id="CHEBI:30245"/>
        <dbReference type="ChEBI" id="CHEBI:85334"/>
        <dbReference type="ChEBI" id="CHEBI:85335"/>
    </reaction>
    <physiologicalReaction direction="left-to-right" evidence="9">
        <dbReference type="Rhea" id="RHEA:56425"/>
    </physiologicalReaction>
</comment>
<dbReference type="Proteomes" id="UP000694565">
    <property type="component" value="Unplaced"/>
</dbReference>
<evidence type="ECO:0000256" key="7">
    <source>
        <dbReference type="ARBA" id="ARBA00023098"/>
    </source>
</evidence>
<feature type="binding site" evidence="17">
    <location>
        <position position="52"/>
    </location>
    <ligand>
        <name>Ca(2+)</name>
        <dbReference type="ChEBI" id="CHEBI:29108"/>
    </ligand>
</feature>
<evidence type="ECO:0000313" key="22">
    <source>
        <dbReference type="Ensembl" id="ENSCLMP00005020278.1"/>
    </source>
</evidence>
<feature type="binding site" evidence="17">
    <location>
        <position position="50"/>
    </location>
    <ligand>
        <name>Ca(2+)</name>
        <dbReference type="ChEBI" id="CHEBI:29108"/>
    </ligand>
</feature>
<evidence type="ECO:0000256" key="12">
    <source>
        <dbReference type="ARBA" id="ARBA00048227"/>
    </source>
</evidence>
<evidence type="ECO:0000256" key="9">
    <source>
        <dbReference type="ARBA" id="ARBA00047535"/>
    </source>
</evidence>
<evidence type="ECO:0000256" key="18">
    <source>
        <dbReference type="PIRSR" id="PIRSR601211-3"/>
    </source>
</evidence>
<proteinExistence type="inferred from homology"/>
<evidence type="ECO:0000256" key="11">
    <source>
        <dbReference type="ARBA" id="ARBA00048221"/>
    </source>
</evidence>
<feature type="disulfide bond" evidence="18">
    <location>
        <begin position="108"/>
        <end position="120"/>
    </location>
</feature>
<reference evidence="22" key="2">
    <citation type="submission" date="2025-09" db="UniProtKB">
        <authorList>
            <consortium name="Ensembl"/>
        </authorList>
    </citation>
    <scope>IDENTIFICATION</scope>
</reference>
<dbReference type="SUPFAM" id="SSF48619">
    <property type="entry name" value="Phospholipase A2, PLA2"/>
    <property type="match status" value="1"/>
</dbReference>
<feature type="disulfide bond" evidence="18">
    <location>
        <begin position="73"/>
        <end position="122"/>
    </location>
</feature>
<feature type="disulfide bond" evidence="18">
    <location>
        <begin position="83"/>
        <end position="115"/>
    </location>
</feature>
<dbReference type="GO" id="GO:0016042">
    <property type="term" value="P:lipid catabolic process"/>
    <property type="evidence" value="ECO:0007669"/>
    <property type="project" value="InterPro"/>
</dbReference>
<dbReference type="GO" id="GO:0005543">
    <property type="term" value="F:phospholipid binding"/>
    <property type="evidence" value="ECO:0007669"/>
    <property type="project" value="TreeGrafter"/>
</dbReference>
<feature type="domain" description="Phospholipase A2-like central" evidence="21">
    <location>
        <begin position="23"/>
        <end position="148"/>
    </location>
</feature>
<comment type="catalytic activity">
    <reaction evidence="15">
        <text>1-hexadecanoyl-2-(9Z,12Z-octadecadienoyl)-sn-glycero-3-phosphoethanolamine + H2O = 1-hexadecanoyl-sn-glycero-3-phosphoethanolamine + (9Z,12Z)-octadecadienoate + H(+)</text>
        <dbReference type="Rhea" id="RHEA:40815"/>
        <dbReference type="ChEBI" id="CHEBI:15377"/>
        <dbReference type="ChEBI" id="CHEBI:15378"/>
        <dbReference type="ChEBI" id="CHEBI:30245"/>
        <dbReference type="ChEBI" id="CHEBI:73004"/>
        <dbReference type="ChEBI" id="CHEBI:73008"/>
    </reaction>
    <physiologicalReaction direction="left-to-right" evidence="15">
        <dbReference type="Rhea" id="RHEA:40816"/>
    </physiologicalReaction>
</comment>
<protein>
    <recommendedName>
        <fullName evidence="2 20">Phospholipase A2</fullName>
        <ecNumber evidence="2 20">3.1.1.4</ecNumber>
    </recommendedName>
</protein>
<evidence type="ECO:0000256" key="13">
    <source>
        <dbReference type="ARBA" id="ARBA00048373"/>
    </source>
</evidence>
<dbReference type="GO" id="GO:0050482">
    <property type="term" value="P:arachidonate secretion"/>
    <property type="evidence" value="ECO:0007669"/>
    <property type="project" value="InterPro"/>
</dbReference>
<dbReference type="InterPro" id="IPR036444">
    <property type="entry name" value="PLipase_A2_dom_sf"/>
</dbReference>
<evidence type="ECO:0000256" key="8">
    <source>
        <dbReference type="ARBA" id="ARBA00023157"/>
    </source>
</evidence>